<proteinExistence type="predicted"/>
<gene>
    <name evidence="1" type="ORF">LOY88_002004</name>
</gene>
<sequence length="222" mass="24278">MSLVILTVEELSNTAAILADALTACGAKYGIIGGAGVALHAQRFHLTAHPTADIDAIIQPNAAKGIDADKISRSLATKFPETFTAVTLNGFSMPAIRMQRGDQPLLVEIKLFDIEAWPDRPQYDLNSPLNTPVPVHIRGKTVQVMSIAWLLREKILSQAQREGSKKEQSDILDITCLTTIAEVHELACETVEFVAALRRLLEKKPELESSLKRAVKCSAVFH</sequence>
<dbReference type="EMBL" id="JALBCA010000022">
    <property type="protein sequence ID" value="KAI2389730.1"/>
    <property type="molecule type" value="Genomic_DNA"/>
</dbReference>
<protein>
    <submittedName>
        <fullName evidence="1">Uncharacterized protein</fullName>
    </submittedName>
</protein>
<reference evidence="1" key="1">
    <citation type="journal article" date="2022" name="bioRxiv">
        <title>Population genetic analysis of Ophidiomyces ophidiicola, the causative agent of snake fungal disease, indicates recent introductions to the USA.</title>
        <authorList>
            <person name="Ladner J.T."/>
            <person name="Palmer J.M."/>
            <person name="Ettinger C.L."/>
            <person name="Stajich J.E."/>
            <person name="Farrell T.M."/>
            <person name="Glorioso B.M."/>
            <person name="Lawson B."/>
            <person name="Price S.J."/>
            <person name="Stengle A.G."/>
            <person name="Grear D.A."/>
            <person name="Lorch J.M."/>
        </authorList>
    </citation>
    <scope>NUCLEOTIDE SEQUENCE</scope>
    <source>
        <strain evidence="1">NWHC 24266-5</strain>
    </source>
</reference>
<accession>A0ACB8V3M0</accession>
<evidence type="ECO:0000313" key="1">
    <source>
        <dbReference type="EMBL" id="KAI2389730.1"/>
    </source>
</evidence>
<name>A0ACB8V3M0_9EURO</name>
<comment type="caution">
    <text evidence="1">The sequence shown here is derived from an EMBL/GenBank/DDBJ whole genome shotgun (WGS) entry which is preliminary data.</text>
</comment>
<organism evidence="1">
    <name type="scientific">Ophidiomyces ophidiicola</name>
    <dbReference type="NCBI Taxonomy" id="1387563"/>
    <lineage>
        <taxon>Eukaryota</taxon>
        <taxon>Fungi</taxon>
        <taxon>Dikarya</taxon>
        <taxon>Ascomycota</taxon>
        <taxon>Pezizomycotina</taxon>
        <taxon>Eurotiomycetes</taxon>
        <taxon>Eurotiomycetidae</taxon>
        <taxon>Onygenales</taxon>
        <taxon>Onygenaceae</taxon>
        <taxon>Ophidiomyces</taxon>
    </lineage>
</organism>